<dbReference type="OrthoDB" id="1101576at2759"/>
<evidence type="ECO:0000313" key="2">
    <source>
        <dbReference type="Proteomes" id="UP000299102"/>
    </source>
</evidence>
<dbReference type="AlphaFoldDB" id="A0A4C1TSF5"/>
<dbReference type="Proteomes" id="UP000299102">
    <property type="component" value="Unassembled WGS sequence"/>
</dbReference>
<dbReference type="STRING" id="151549.A0A4C1TSF5"/>
<comment type="caution">
    <text evidence="1">The sequence shown here is derived from an EMBL/GenBank/DDBJ whole genome shotgun (WGS) entry which is preliminary data.</text>
</comment>
<organism evidence="1 2">
    <name type="scientific">Eumeta variegata</name>
    <name type="common">Bagworm moth</name>
    <name type="synonym">Eumeta japonica</name>
    <dbReference type="NCBI Taxonomy" id="151549"/>
    <lineage>
        <taxon>Eukaryota</taxon>
        <taxon>Metazoa</taxon>
        <taxon>Ecdysozoa</taxon>
        <taxon>Arthropoda</taxon>
        <taxon>Hexapoda</taxon>
        <taxon>Insecta</taxon>
        <taxon>Pterygota</taxon>
        <taxon>Neoptera</taxon>
        <taxon>Endopterygota</taxon>
        <taxon>Lepidoptera</taxon>
        <taxon>Glossata</taxon>
        <taxon>Ditrysia</taxon>
        <taxon>Tineoidea</taxon>
        <taxon>Psychidae</taxon>
        <taxon>Oiketicinae</taxon>
        <taxon>Eumeta</taxon>
    </lineage>
</organism>
<sequence>MSSAKKRKYNDDYIKYGFVSTNKSGIDQPQCVICYEVLSNDAMRPSRLERHLSTKHSALKDKPKEFFASKSASLKRMKLDSTGSFAQSSEKVLEASYELSLLIAKAKKKSHTIGETLVKPCLLKAADIVLGPESKQKFSQIPLSDNSVKRRIDNMAEDIKNQVVEAVRESNFFAIQLDESTDVAQCCQLLVFVRYIQNETIKDELLFSTELTTTSKAIDIMTAVSEFFDKRELSWKKLIGVCTDGAPAMLGSRSAFIQLVKEKNPNKPWVQVIFAYLSDIFDSLNTLNLKLQGGDSNIIYHRDAITAYTEKLQLWKRKILASNYSCFPKLFAITEEAFFKEILDEIDTKNKISNHLQHLTDEFKRYFPDSCNSIIYRLATDPFHVDIDLLTDTIQEQTLELKKDSAAQYDFEKMEKAQFWVKYLKVYPSTAEQALKLFLPFSSTYLCEKAFSAVVAIKIKYRSKLDIASDLHATLHSRATITDDDTTLLMKQLHFYEKEIAELHTKNLYEEINRRYPGLFWDTITMDDPNAAFIKAKRIIKHITKTQPSRKPIFCTNFSDSEHYPATQARLERIQKKIAPHRLFY</sequence>
<dbReference type="PANTHER" id="PTHR45913:SF22">
    <property type="entry name" value="SCAN BOX DOMAIN-CONTAINING PROTEIN"/>
    <property type="match status" value="1"/>
</dbReference>
<dbReference type="PANTHER" id="PTHR45913">
    <property type="entry name" value="EPM2A-INTERACTING PROTEIN 1"/>
    <property type="match status" value="1"/>
</dbReference>
<proteinExistence type="predicted"/>
<protein>
    <submittedName>
        <fullName evidence="1">Protein ZBED8</fullName>
    </submittedName>
</protein>
<reference evidence="1 2" key="1">
    <citation type="journal article" date="2019" name="Commun. Biol.">
        <title>The bagworm genome reveals a unique fibroin gene that provides high tensile strength.</title>
        <authorList>
            <person name="Kono N."/>
            <person name="Nakamura H."/>
            <person name="Ohtoshi R."/>
            <person name="Tomita M."/>
            <person name="Numata K."/>
            <person name="Arakawa K."/>
        </authorList>
    </citation>
    <scope>NUCLEOTIDE SEQUENCE [LARGE SCALE GENOMIC DNA]</scope>
</reference>
<accession>A0A4C1TSF5</accession>
<dbReference type="EMBL" id="BGZK01000081">
    <property type="protein sequence ID" value="GBP16756.1"/>
    <property type="molecule type" value="Genomic_DNA"/>
</dbReference>
<name>A0A4C1TSF5_EUMVA</name>
<gene>
    <name evidence="1" type="primary">ZBED8</name>
    <name evidence="1" type="ORF">EVAR_13371_1</name>
</gene>
<evidence type="ECO:0000313" key="1">
    <source>
        <dbReference type="EMBL" id="GBP16756.1"/>
    </source>
</evidence>
<keyword evidence="2" id="KW-1185">Reference proteome</keyword>